<keyword evidence="1" id="KW-0175">Coiled coil</keyword>
<accession>A0ABD3AY60</accession>
<dbReference type="AlphaFoldDB" id="A0ABD3AY60"/>
<keyword evidence="2" id="KW-0732">Signal</keyword>
<dbReference type="EMBL" id="JBJUIK010000002">
    <property type="protein sequence ID" value="KAL3536053.1"/>
    <property type="molecule type" value="Genomic_DNA"/>
</dbReference>
<dbReference type="Proteomes" id="UP001630127">
    <property type="component" value="Unassembled WGS sequence"/>
</dbReference>
<evidence type="ECO:0000313" key="3">
    <source>
        <dbReference type="EMBL" id="KAL3536053.1"/>
    </source>
</evidence>
<feature type="coiled-coil region" evidence="1">
    <location>
        <begin position="55"/>
        <end position="82"/>
    </location>
</feature>
<feature type="chain" id="PRO_5044825423" evidence="2">
    <location>
        <begin position="20"/>
        <end position="104"/>
    </location>
</feature>
<keyword evidence="4" id="KW-1185">Reference proteome</keyword>
<evidence type="ECO:0000256" key="2">
    <source>
        <dbReference type="SAM" id="SignalP"/>
    </source>
</evidence>
<feature type="signal peptide" evidence="2">
    <location>
        <begin position="1"/>
        <end position="19"/>
    </location>
</feature>
<reference evidence="3 4" key="1">
    <citation type="submission" date="2024-11" db="EMBL/GenBank/DDBJ databases">
        <title>A near-complete genome assembly of Cinchona calisaya.</title>
        <authorList>
            <person name="Lian D.C."/>
            <person name="Zhao X.W."/>
            <person name="Wei L."/>
        </authorList>
    </citation>
    <scope>NUCLEOTIDE SEQUENCE [LARGE SCALE GENOMIC DNA]</scope>
    <source>
        <tissue evidence="3">Nenye</tissue>
    </source>
</reference>
<dbReference type="PANTHER" id="PTHR34564:SF3">
    <property type="entry name" value="PEPTIDYL-PROLYL CIS-TRANS ISOMERASE G"/>
    <property type="match status" value="1"/>
</dbReference>
<proteinExistence type="predicted"/>
<name>A0ABD3AY60_9GENT</name>
<comment type="caution">
    <text evidence="3">The sequence shown here is derived from an EMBL/GenBank/DDBJ whole genome shotgun (WGS) entry which is preliminary data.</text>
</comment>
<dbReference type="PANTHER" id="PTHR34564">
    <property type="entry name" value="PEPTIDYL-PROLYL CIS-TRANS ISOMERASE G"/>
    <property type="match status" value="1"/>
</dbReference>
<organism evidence="3 4">
    <name type="scientific">Cinchona calisaya</name>
    <dbReference type="NCBI Taxonomy" id="153742"/>
    <lineage>
        <taxon>Eukaryota</taxon>
        <taxon>Viridiplantae</taxon>
        <taxon>Streptophyta</taxon>
        <taxon>Embryophyta</taxon>
        <taxon>Tracheophyta</taxon>
        <taxon>Spermatophyta</taxon>
        <taxon>Magnoliopsida</taxon>
        <taxon>eudicotyledons</taxon>
        <taxon>Gunneridae</taxon>
        <taxon>Pentapetalae</taxon>
        <taxon>asterids</taxon>
        <taxon>lamiids</taxon>
        <taxon>Gentianales</taxon>
        <taxon>Rubiaceae</taxon>
        <taxon>Cinchonoideae</taxon>
        <taxon>Cinchoneae</taxon>
        <taxon>Cinchona</taxon>
    </lineage>
</organism>
<protein>
    <submittedName>
        <fullName evidence="3">Uncharacterized protein</fullName>
    </submittedName>
</protein>
<evidence type="ECO:0000256" key="1">
    <source>
        <dbReference type="SAM" id="Coils"/>
    </source>
</evidence>
<gene>
    <name evidence="3" type="ORF">ACH5RR_004514</name>
</gene>
<sequence>MPRSTVLVFLVMMIVLTSRIELKPPILPLNEVAAAATAHLYGFSDPQQSLKENIILSQEQKIQKLNELVQTLKQQVELCRAITKTAVNDTRTSVSAFLNEIERQ</sequence>
<evidence type="ECO:0000313" key="4">
    <source>
        <dbReference type="Proteomes" id="UP001630127"/>
    </source>
</evidence>